<dbReference type="EMBL" id="VDEP01000441">
    <property type="protein sequence ID" value="KAA1081567.1"/>
    <property type="molecule type" value="Genomic_DNA"/>
</dbReference>
<accession>A0A5B0MXS2</accession>
<name>A0A5B0MXS2_PUCGR</name>
<sequence>MSKEDPESVATVSLSAKPLWDPPIERLMLSSAKPPAGHCSLIDCPSLCRGNSWIKESWTVESG</sequence>
<reference evidence="3 4" key="1">
    <citation type="submission" date="2019-05" db="EMBL/GenBank/DDBJ databases">
        <title>Emergence of the Ug99 lineage of the wheat stem rust pathogen through somatic hybridization.</title>
        <authorList>
            <person name="Li F."/>
            <person name="Upadhyaya N.M."/>
            <person name="Sperschneider J."/>
            <person name="Matny O."/>
            <person name="Nguyen-Phuc H."/>
            <person name="Mago R."/>
            <person name="Raley C."/>
            <person name="Miller M.E."/>
            <person name="Silverstein K.A.T."/>
            <person name="Henningsen E."/>
            <person name="Hirsch C.D."/>
            <person name="Visser B."/>
            <person name="Pretorius Z.A."/>
            <person name="Steffenson B.J."/>
            <person name="Schwessinger B."/>
            <person name="Dodds P.N."/>
            <person name="Figueroa M."/>
        </authorList>
    </citation>
    <scope>NUCLEOTIDE SEQUENCE [LARGE SCALE GENOMIC DNA]</scope>
    <source>
        <strain evidence="1">21-0</strain>
        <strain evidence="2 4">Ug99</strain>
    </source>
</reference>
<dbReference type="EMBL" id="VSWC01000183">
    <property type="protein sequence ID" value="KAA1068898.1"/>
    <property type="molecule type" value="Genomic_DNA"/>
</dbReference>
<evidence type="ECO:0000313" key="3">
    <source>
        <dbReference type="Proteomes" id="UP000324748"/>
    </source>
</evidence>
<evidence type="ECO:0000313" key="2">
    <source>
        <dbReference type="EMBL" id="KAA1081567.1"/>
    </source>
</evidence>
<gene>
    <name evidence="1" type="ORF">PGT21_005136</name>
    <name evidence="2" type="ORF">PGTUg99_018134</name>
</gene>
<dbReference type="Proteomes" id="UP000325313">
    <property type="component" value="Unassembled WGS sequence"/>
</dbReference>
<evidence type="ECO:0000313" key="4">
    <source>
        <dbReference type="Proteomes" id="UP000325313"/>
    </source>
</evidence>
<dbReference type="AlphaFoldDB" id="A0A5B0MXS2"/>
<organism evidence="2 4">
    <name type="scientific">Puccinia graminis f. sp. tritici</name>
    <dbReference type="NCBI Taxonomy" id="56615"/>
    <lineage>
        <taxon>Eukaryota</taxon>
        <taxon>Fungi</taxon>
        <taxon>Dikarya</taxon>
        <taxon>Basidiomycota</taxon>
        <taxon>Pucciniomycotina</taxon>
        <taxon>Pucciniomycetes</taxon>
        <taxon>Pucciniales</taxon>
        <taxon>Pucciniaceae</taxon>
        <taxon>Puccinia</taxon>
    </lineage>
</organism>
<evidence type="ECO:0000313" key="1">
    <source>
        <dbReference type="EMBL" id="KAA1068898.1"/>
    </source>
</evidence>
<proteinExistence type="predicted"/>
<keyword evidence="3" id="KW-1185">Reference proteome</keyword>
<dbReference type="Proteomes" id="UP000324748">
    <property type="component" value="Unassembled WGS sequence"/>
</dbReference>
<protein>
    <submittedName>
        <fullName evidence="2">Uncharacterized protein</fullName>
    </submittedName>
</protein>
<comment type="caution">
    <text evidence="2">The sequence shown here is derived from an EMBL/GenBank/DDBJ whole genome shotgun (WGS) entry which is preliminary data.</text>
</comment>